<name>A0A9W4EU22_BACTO</name>
<evidence type="ECO:0000313" key="2">
    <source>
        <dbReference type="Proteomes" id="UP000055316"/>
    </source>
</evidence>
<evidence type="ECO:0000313" key="1">
    <source>
        <dbReference type="EMBL" id="BAR83309.1"/>
    </source>
</evidence>
<dbReference type="Proteomes" id="UP000055316">
    <property type="component" value="Chromosome"/>
</dbReference>
<dbReference type="AlphaFoldDB" id="A0A9W4EU22"/>
<proteinExistence type="predicted"/>
<organism evidence="1 2">
    <name type="scientific">Bacillus thuringiensis subsp. tolworthi</name>
    <dbReference type="NCBI Taxonomy" id="1442"/>
    <lineage>
        <taxon>Bacteria</taxon>
        <taxon>Bacillati</taxon>
        <taxon>Bacillota</taxon>
        <taxon>Bacilli</taxon>
        <taxon>Bacillales</taxon>
        <taxon>Bacillaceae</taxon>
        <taxon>Bacillus</taxon>
        <taxon>Bacillus cereus group</taxon>
    </lineage>
</organism>
<gene>
    <name evidence="1" type="ORF">KNN_02463</name>
</gene>
<reference evidence="1 2" key="1">
    <citation type="submission" date="2015-05" db="EMBL/GenBank/DDBJ databases">
        <title>Whole genome sequence of Bacillus thuringiensis serovar tolworthi Pasteur Institute Standard strain.</title>
        <authorList>
            <person name="Kanda K."/>
            <person name="Nakashima K."/>
            <person name="Nagano Y."/>
        </authorList>
    </citation>
    <scope>NUCLEOTIDE SEQUENCE [LARGE SCALE GENOMIC DNA]</scope>
    <source>
        <strain evidence="1 2">Pasteur Institute Standard strain</strain>
    </source>
</reference>
<accession>A0A9W4EU22</accession>
<sequence length="39" mass="4490">MKTIEIIVGAPECWIAPCLLLNKQGIPFLIYLNADLYRR</sequence>
<protein>
    <submittedName>
        <fullName evidence="1">Uncharacterized protein</fullName>
    </submittedName>
</protein>
<dbReference type="EMBL" id="AP014864">
    <property type="protein sequence ID" value="BAR83309.1"/>
    <property type="molecule type" value="Genomic_DNA"/>
</dbReference>